<comment type="catalytic activity">
    <reaction evidence="1">
        <text>Thiol-dependent hydrolysis of ester, thioester, amide, peptide and isopeptide bonds formed by the C-terminal Gly of ubiquitin (a 76-residue protein attached to proteins as an intracellular targeting signal).</text>
        <dbReference type="EC" id="3.4.19.12"/>
    </reaction>
</comment>
<dbReference type="InterPro" id="IPR038765">
    <property type="entry name" value="Papain-like_cys_pep_sf"/>
</dbReference>
<evidence type="ECO:0000256" key="3">
    <source>
        <dbReference type="ARBA" id="ARBA00022670"/>
    </source>
</evidence>
<dbReference type="RefSeq" id="XP_001032768.2">
    <property type="nucleotide sequence ID" value="XM_001032768.2"/>
</dbReference>
<name>I7MGF2_TETTS</name>
<dbReference type="InterPro" id="IPR042468">
    <property type="entry name" value="Peptidase_C65_otubain_sub1"/>
</dbReference>
<dbReference type="Gene3D" id="1.20.1300.20">
    <property type="entry name" value="Peptidase C65 Otubain, subdomain 2"/>
    <property type="match status" value="1"/>
</dbReference>
<evidence type="ECO:0000256" key="4">
    <source>
        <dbReference type="ARBA" id="ARBA00022786"/>
    </source>
</evidence>
<keyword evidence="3" id="KW-0645">Protease</keyword>
<dbReference type="GO" id="GO:0043130">
    <property type="term" value="F:ubiquitin binding"/>
    <property type="evidence" value="ECO:0007669"/>
    <property type="project" value="TreeGrafter"/>
</dbReference>
<keyword evidence="5" id="KW-0378">Hydrolase</keyword>
<dbReference type="PANTHER" id="PTHR12931:SF15">
    <property type="entry name" value="UBIQUITIN THIOESTERASE OTUBAIN-LIKE"/>
    <property type="match status" value="1"/>
</dbReference>
<accession>I7MGF2</accession>
<dbReference type="GO" id="GO:0006508">
    <property type="term" value="P:proteolysis"/>
    <property type="evidence" value="ECO:0007669"/>
    <property type="project" value="UniProtKB-KW"/>
</dbReference>
<dbReference type="Proteomes" id="UP000009168">
    <property type="component" value="Unassembled WGS sequence"/>
</dbReference>
<evidence type="ECO:0000313" key="7">
    <source>
        <dbReference type="EMBL" id="EAR85105.2"/>
    </source>
</evidence>
<dbReference type="PANTHER" id="PTHR12931">
    <property type="entry name" value="UBIQUITIN THIOLESTERASE PROTEIN OTUB"/>
    <property type="match status" value="1"/>
</dbReference>
<dbReference type="GO" id="GO:0005634">
    <property type="term" value="C:nucleus"/>
    <property type="evidence" value="ECO:0007669"/>
    <property type="project" value="TreeGrafter"/>
</dbReference>
<dbReference type="OrthoDB" id="18915at2759"/>
<reference evidence="8" key="1">
    <citation type="journal article" date="2006" name="PLoS Biol.">
        <title>Macronuclear genome sequence of the ciliate Tetrahymena thermophila, a model eukaryote.</title>
        <authorList>
            <person name="Eisen J.A."/>
            <person name="Coyne R.S."/>
            <person name="Wu M."/>
            <person name="Wu D."/>
            <person name="Thiagarajan M."/>
            <person name="Wortman J.R."/>
            <person name="Badger J.H."/>
            <person name="Ren Q."/>
            <person name="Amedeo P."/>
            <person name="Jones K.M."/>
            <person name="Tallon L.J."/>
            <person name="Delcher A.L."/>
            <person name="Salzberg S.L."/>
            <person name="Silva J.C."/>
            <person name="Haas B.J."/>
            <person name="Majoros W.H."/>
            <person name="Farzad M."/>
            <person name="Carlton J.M."/>
            <person name="Smith R.K. Jr."/>
            <person name="Garg J."/>
            <person name="Pearlman R.E."/>
            <person name="Karrer K.M."/>
            <person name="Sun L."/>
            <person name="Manning G."/>
            <person name="Elde N.C."/>
            <person name="Turkewitz A.P."/>
            <person name="Asai D.J."/>
            <person name="Wilkes D.E."/>
            <person name="Wang Y."/>
            <person name="Cai H."/>
            <person name="Collins K."/>
            <person name="Stewart B.A."/>
            <person name="Lee S.R."/>
            <person name="Wilamowska K."/>
            <person name="Weinberg Z."/>
            <person name="Ruzzo W.L."/>
            <person name="Wloga D."/>
            <person name="Gaertig J."/>
            <person name="Frankel J."/>
            <person name="Tsao C.-C."/>
            <person name="Gorovsky M.A."/>
            <person name="Keeling P.J."/>
            <person name="Waller R.F."/>
            <person name="Patron N.J."/>
            <person name="Cherry J.M."/>
            <person name="Stover N.A."/>
            <person name="Krieger C.J."/>
            <person name="del Toro C."/>
            <person name="Ryder H.F."/>
            <person name="Williamson S.C."/>
            <person name="Barbeau R.A."/>
            <person name="Hamilton E.P."/>
            <person name="Orias E."/>
        </authorList>
    </citation>
    <scope>NUCLEOTIDE SEQUENCE [LARGE SCALE GENOMIC DNA]</scope>
    <source>
        <strain evidence="8">SB210</strain>
    </source>
</reference>
<dbReference type="EC" id="3.4.19.12" evidence="2"/>
<dbReference type="STRING" id="312017.I7MGF2"/>
<evidence type="ECO:0000256" key="6">
    <source>
        <dbReference type="ARBA" id="ARBA00022807"/>
    </source>
</evidence>
<dbReference type="InterPro" id="IPR042467">
    <property type="entry name" value="Peptidase_C65_otubain_sub2"/>
</dbReference>
<dbReference type="KEGG" id="tet:TTHERM_00530630"/>
<dbReference type="CDD" id="cd22749">
    <property type="entry name" value="Otubain_C65"/>
    <property type="match status" value="1"/>
</dbReference>
<dbReference type="EMBL" id="GG662522">
    <property type="protein sequence ID" value="EAR85105.2"/>
    <property type="molecule type" value="Genomic_DNA"/>
</dbReference>
<dbReference type="SUPFAM" id="SSF54001">
    <property type="entry name" value="Cysteine proteinases"/>
    <property type="match status" value="1"/>
</dbReference>
<organism evidence="7 8">
    <name type="scientific">Tetrahymena thermophila (strain SB210)</name>
    <dbReference type="NCBI Taxonomy" id="312017"/>
    <lineage>
        <taxon>Eukaryota</taxon>
        <taxon>Sar</taxon>
        <taxon>Alveolata</taxon>
        <taxon>Ciliophora</taxon>
        <taxon>Intramacronucleata</taxon>
        <taxon>Oligohymenophorea</taxon>
        <taxon>Hymenostomatida</taxon>
        <taxon>Tetrahymenina</taxon>
        <taxon>Tetrahymenidae</taxon>
        <taxon>Tetrahymena</taxon>
    </lineage>
</organism>
<sequence>MIANTNQNLINYYPAQDQLVQSTQYFLNIRTTYKNLLKYIKTDLKMGNQQDKQGKKFKNALQVIKKMSIKSTKRFEELFYKCNTDEIQQVSQPLNLSQKIKEYVNTEIIQTLTEFKKQYSLYREVRGDGNCFYRSVFYLYIEHLIVINQSNPKEAEKRLDQLIQISAELDKFIITSSIPLELEKFLYHASKFFQCGIYSIQLDIINNPKLLNVDQKILHLQNFINTYPIFDFSTILLMRKVALLGYEKFQQQMQHFYLGNEIQTIKDYSIEGQNCIMKLISEYLQIPIQIENVQAKFVNTIQFIPEFTVKDENFVEFPTLHLFFRPGHYDICYPIDYANKIYSKPNMQKSERIIIKQQQKLESQTPKTGKNFSFDYTLKDNCFFCKQNIFMLINEMRICQQCYNQKIGQGELNNSCKICQKSNQEETTRPYCLCEQCEEEYLDFSNKTINFIIASCNQTTPENSNLNIQEQNKQNSSKIIQLSNSLEEEQFQSLTEDTTTLQSNQNIQNKNNFTSNLLLSYEFINHTKTPNGLEQNQQLSQLPENNTNSDQQPQQQQIIFLNDSNNLQKPQNYYSNDVLNCTKNEGRKNTLIDENILLMNSYIQEKDLYINQTTSKCIRCVLCLNQIKEFKVNNCKRHIICTYCSENQQNLNQLCYCSQQNPNQPIQQQNLQQQQYQQVSL</sequence>
<dbReference type="InterPro" id="IPR019400">
    <property type="entry name" value="Peptidase_C65_otubain"/>
</dbReference>
<dbReference type="GO" id="GO:0004843">
    <property type="term" value="F:cysteine-type deubiquitinase activity"/>
    <property type="evidence" value="ECO:0007669"/>
    <property type="project" value="UniProtKB-EC"/>
</dbReference>
<evidence type="ECO:0000256" key="5">
    <source>
        <dbReference type="ARBA" id="ARBA00022801"/>
    </source>
</evidence>
<dbReference type="Gene3D" id="3.30.200.60">
    <property type="entry name" value="Peptidase C65 Otubain, subdomain 1"/>
    <property type="match status" value="1"/>
</dbReference>
<keyword evidence="6" id="KW-0788">Thiol protease</keyword>
<dbReference type="AlphaFoldDB" id="I7MGF2"/>
<evidence type="ECO:0000256" key="2">
    <source>
        <dbReference type="ARBA" id="ARBA00012759"/>
    </source>
</evidence>
<dbReference type="GO" id="GO:0071108">
    <property type="term" value="P:protein K48-linked deubiquitination"/>
    <property type="evidence" value="ECO:0007669"/>
    <property type="project" value="TreeGrafter"/>
</dbReference>
<gene>
    <name evidence="7" type="ORF">TTHERM_00530630</name>
</gene>
<dbReference type="Pfam" id="PF10275">
    <property type="entry name" value="Peptidase_C65"/>
    <property type="match status" value="2"/>
</dbReference>
<dbReference type="InParanoid" id="I7MGF2"/>
<evidence type="ECO:0000256" key="1">
    <source>
        <dbReference type="ARBA" id="ARBA00000707"/>
    </source>
</evidence>
<proteinExistence type="predicted"/>
<keyword evidence="8" id="KW-1185">Reference proteome</keyword>
<dbReference type="GeneID" id="7827385"/>
<keyword evidence="4" id="KW-0833">Ubl conjugation pathway</keyword>
<protein>
    <recommendedName>
        <fullName evidence="2">ubiquitinyl hydrolase 1</fullName>
        <ecNumber evidence="2">3.4.19.12</ecNumber>
    </recommendedName>
</protein>
<evidence type="ECO:0000313" key="8">
    <source>
        <dbReference type="Proteomes" id="UP000009168"/>
    </source>
</evidence>